<protein>
    <submittedName>
        <fullName evidence="2">Uncharacterized protein</fullName>
    </submittedName>
</protein>
<feature type="compositionally biased region" description="Basic and acidic residues" evidence="1">
    <location>
        <begin position="38"/>
        <end position="48"/>
    </location>
</feature>
<evidence type="ECO:0000256" key="1">
    <source>
        <dbReference type="SAM" id="MobiDB-lite"/>
    </source>
</evidence>
<reference evidence="2" key="1">
    <citation type="submission" date="2020-02" db="EMBL/GenBank/DDBJ databases">
        <authorList>
            <person name="Meier V. D."/>
        </authorList>
    </citation>
    <scope>NUCLEOTIDE SEQUENCE</scope>
    <source>
        <strain evidence="2">AVDCRST_MAG04</strain>
    </source>
</reference>
<dbReference type="EMBL" id="CADCTL010000284">
    <property type="protein sequence ID" value="CAA9281708.1"/>
    <property type="molecule type" value="Genomic_DNA"/>
</dbReference>
<feature type="region of interest" description="Disordered" evidence="1">
    <location>
        <begin position="38"/>
        <end position="57"/>
    </location>
</feature>
<sequence>MLRFPPLLQSDFLQTFSVPVPTALRRRFCATLRSDLEASRPERGRELLSGEPLFSEA</sequence>
<evidence type="ECO:0000313" key="2">
    <source>
        <dbReference type="EMBL" id="CAA9281708.1"/>
    </source>
</evidence>
<proteinExistence type="predicted"/>
<organism evidence="2">
    <name type="scientific">uncultured Acetobacteraceae bacterium</name>
    <dbReference type="NCBI Taxonomy" id="169975"/>
    <lineage>
        <taxon>Bacteria</taxon>
        <taxon>Pseudomonadati</taxon>
        <taxon>Pseudomonadota</taxon>
        <taxon>Alphaproteobacteria</taxon>
        <taxon>Acetobacterales</taxon>
        <taxon>Acetobacteraceae</taxon>
        <taxon>environmental samples</taxon>
    </lineage>
</organism>
<dbReference type="AlphaFoldDB" id="A0A6J4JLK4"/>
<accession>A0A6J4JLK4</accession>
<gene>
    <name evidence="2" type="ORF">AVDCRST_MAG04-3770</name>
</gene>
<name>A0A6J4JLK4_9PROT</name>